<dbReference type="PANTHER" id="PTHR28573">
    <property type="entry name" value="SPINDLE AND KINETOCHORE-ASSOCIATED PROTEIN 1"/>
    <property type="match status" value="1"/>
</dbReference>
<accession>A0A6A7G5Q9</accession>
<dbReference type="InterPro" id="IPR009829">
    <property type="entry name" value="SKA1"/>
</dbReference>
<evidence type="ECO:0000313" key="5">
    <source>
        <dbReference type="EMBL" id="LAC25769.1"/>
    </source>
</evidence>
<dbReference type="GO" id="GO:0000278">
    <property type="term" value="P:mitotic cell cycle"/>
    <property type="evidence" value="ECO:0007669"/>
    <property type="project" value="TreeGrafter"/>
</dbReference>
<dbReference type="GO" id="GO:0051301">
    <property type="term" value="P:cell division"/>
    <property type="evidence" value="ECO:0007669"/>
    <property type="project" value="InterPro"/>
</dbReference>
<comment type="similarity">
    <text evidence="1">Belongs to the SKA1 family.</text>
</comment>
<dbReference type="GO" id="GO:0072686">
    <property type="term" value="C:mitotic spindle"/>
    <property type="evidence" value="ECO:0007669"/>
    <property type="project" value="TreeGrafter"/>
</dbReference>
<proteinExistence type="evidence at transcript level"/>
<dbReference type="PANTHER" id="PTHR28573:SF1">
    <property type="entry name" value="SPINDLE AND KINETOCHORE-ASSOCIATED PROTEIN 1"/>
    <property type="match status" value="1"/>
</dbReference>
<evidence type="ECO:0000256" key="3">
    <source>
        <dbReference type="ARBA" id="ARBA00047182"/>
    </source>
</evidence>
<sequence length="271" mass="30899">MSERMVSEARTVEELQDAFNNKFDSLDVCMGLLGLGGQEPLDHMQDIRQQLHSIRRDIEYFRSEVEKGKSYLEQAKQELSLLSALNARLNHIRDNLPARLPSVLQHQQLHRPKPDLSNIGITNTAANTAASICIQQESCSGKDVVKASARFQYITIDEFEEVPKYIRGRLQYEQVNKVVDDLNKALATKYSLMRKPRSKLSLVDMKLVNVLRSQNNADTKGRMFVCGEDLKRWCDIKVDTSTRTVLTILRTAKKCQEIRGPGSMIRYTVLV</sequence>
<evidence type="ECO:0000256" key="4">
    <source>
        <dbReference type="ARBA" id="ARBA00047202"/>
    </source>
</evidence>
<dbReference type="InterPro" id="IPR042031">
    <property type="entry name" value="SKA1_MBD_sf"/>
</dbReference>
<dbReference type="GO" id="GO:0007059">
    <property type="term" value="P:chromosome segregation"/>
    <property type="evidence" value="ECO:0007669"/>
    <property type="project" value="InterPro"/>
</dbReference>
<dbReference type="EMBL" id="IACT01006643">
    <property type="protein sequence ID" value="LAC25769.1"/>
    <property type="molecule type" value="mRNA"/>
</dbReference>
<dbReference type="GO" id="GO:0000940">
    <property type="term" value="C:outer kinetochore"/>
    <property type="evidence" value="ECO:0007669"/>
    <property type="project" value="TreeGrafter"/>
</dbReference>
<reference evidence="5" key="1">
    <citation type="submission" date="2017-11" db="EMBL/GenBank/DDBJ databases">
        <title>The sensing device of the deep-sea amphipod.</title>
        <authorList>
            <person name="Kobayashi H."/>
            <person name="Nagahama T."/>
            <person name="Arai W."/>
            <person name="Sasagawa Y."/>
            <person name="Umeda M."/>
            <person name="Hayashi T."/>
            <person name="Nikaido I."/>
            <person name="Watanabe H."/>
            <person name="Oguri K."/>
            <person name="Kitazato H."/>
            <person name="Fujioka K."/>
            <person name="Kido Y."/>
            <person name="Takami H."/>
        </authorList>
    </citation>
    <scope>NUCLEOTIDE SEQUENCE</scope>
    <source>
        <tissue evidence="5">Whole body</tissue>
    </source>
</reference>
<dbReference type="Gene3D" id="1.10.10.1890">
    <property type="entry name" value="Ska1 microtubule binding domain-like"/>
    <property type="match status" value="1"/>
</dbReference>
<dbReference type="GO" id="GO:0031110">
    <property type="term" value="P:regulation of microtubule polymerization or depolymerization"/>
    <property type="evidence" value="ECO:0007669"/>
    <property type="project" value="TreeGrafter"/>
</dbReference>
<dbReference type="AlphaFoldDB" id="A0A6A7G5Q9"/>
<name>A0A6A7G5Q9_9CRUS</name>
<dbReference type="Gene3D" id="6.10.250.1370">
    <property type="match status" value="1"/>
</dbReference>
<protein>
    <recommendedName>
        <fullName evidence="3">SKA complex subunit 1</fullName>
    </recommendedName>
    <alternativeName>
        <fullName evidence="4">Spindle and kinetochore-associated protein 1</fullName>
    </alternativeName>
</protein>
<dbReference type="GO" id="GO:0005876">
    <property type="term" value="C:spindle microtubule"/>
    <property type="evidence" value="ECO:0007669"/>
    <property type="project" value="TreeGrafter"/>
</dbReference>
<dbReference type="Pfam" id="PF07160">
    <property type="entry name" value="SKA1"/>
    <property type="match status" value="1"/>
</dbReference>
<dbReference type="GO" id="GO:0008017">
    <property type="term" value="F:microtubule binding"/>
    <property type="evidence" value="ECO:0007669"/>
    <property type="project" value="InterPro"/>
</dbReference>
<organism evidence="5">
    <name type="scientific">Hirondellea gigas</name>
    <dbReference type="NCBI Taxonomy" id="1518452"/>
    <lineage>
        <taxon>Eukaryota</taxon>
        <taxon>Metazoa</taxon>
        <taxon>Ecdysozoa</taxon>
        <taxon>Arthropoda</taxon>
        <taxon>Crustacea</taxon>
        <taxon>Multicrustacea</taxon>
        <taxon>Malacostraca</taxon>
        <taxon>Eumalacostraca</taxon>
        <taxon>Peracarida</taxon>
        <taxon>Amphipoda</taxon>
        <taxon>Amphilochidea</taxon>
        <taxon>Lysianassida</taxon>
        <taxon>Lysianassidira</taxon>
        <taxon>Lysianassoidea</taxon>
        <taxon>Lysianassidae</taxon>
        <taxon>Hirondellea</taxon>
    </lineage>
</organism>
<dbReference type="FunFam" id="1.10.10.1890:FF:000002">
    <property type="entry name" value="Spindle and kinetochore-associated protein 1"/>
    <property type="match status" value="1"/>
</dbReference>
<evidence type="ECO:0000256" key="1">
    <source>
        <dbReference type="ARBA" id="ARBA00006836"/>
    </source>
</evidence>
<keyword evidence="2" id="KW-0175">Coiled coil</keyword>
<evidence type="ECO:0000256" key="2">
    <source>
        <dbReference type="ARBA" id="ARBA00023054"/>
    </source>
</evidence>